<protein>
    <submittedName>
        <fullName evidence="3">Uncharacterized protein</fullName>
    </submittedName>
</protein>
<evidence type="ECO:0000313" key="4">
    <source>
        <dbReference type="Proteomes" id="UP000316621"/>
    </source>
</evidence>
<proteinExistence type="predicted"/>
<reference evidence="3 4" key="1">
    <citation type="journal article" date="2018" name="Science">
        <title>The opium poppy genome and morphinan production.</title>
        <authorList>
            <person name="Guo L."/>
            <person name="Winzer T."/>
            <person name="Yang X."/>
            <person name="Li Y."/>
            <person name="Ning Z."/>
            <person name="He Z."/>
            <person name="Teodor R."/>
            <person name="Lu Y."/>
            <person name="Bowser T.A."/>
            <person name="Graham I.A."/>
            <person name="Ye K."/>
        </authorList>
    </citation>
    <scope>NUCLEOTIDE SEQUENCE [LARGE SCALE GENOMIC DNA]</scope>
    <source>
        <strain evidence="4">cv. HN1</strain>
        <tissue evidence="3">Leaves</tissue>
    </source>
</reference>
<evidence type="ECO:0000256" key="1">
    <source>
        <dbReference type="SAM" id="MobiDB-lite"/>
    </source>
</evidence>
<feature type="chain" id="PRO_5021212292" evidence="2">
    <location>
        <begin position="30"/>
        <end position="116"/>
    </location>
</feature>
<evidence type="ECO:0000256" key="2">
    <source>
        <dbReference type="SAM" id="SignalP"/>
    </source>
</evidence>
<feature type="signal peptide" evidence="2">
    <location>
        <begin position="1"/>
        <end position="29"/>
    </location>
</feature>
<organism evidence="3 4">
    <name type="scientific">Papaver somniferum</name>
    <name type="common">Opium poppy</name>
    <dbReference type="NCBI Taxonomy" id="3469"/>
    <lineage>
        <taxon>Eukaryota</taxon>
        <taxon>Viridiplantae</taxon>
        <taxon>Streptophyta</taxon>
        <taxon>Embryophyta</taxon>
        <taxon>Tracheophyta</taxon>
        <taxon>Spermatophyta</taxon>
        <taxon>Magnoliopsida</taxon>
        <taxon>Ranunculales</taxon>
        <taxon>Papaveraceae</taxon>
        <taxon>Papaveroideae</taxon>
        <taxon>Papaver</taxon>
    </lineage>
</organism>
<evidence type="ECO:0000313" key="3">
    <source>
        <dbReference type="EMBL" id="RZC76979.1"/>
    </source>
</evidence>
<dbReference type="AlphaFoldDB" id="A0A4Y7KYG4"/>
<name>A0A4Y7KYG4_PAPSO</name>
<keyword evidence="2" id="KW-0732">Signal</keyword>
<keyword evidence="4" id="KW-1185">Reference proteome</keyword>
<dbReference type="Proteomes" id="UP000316621">
    <property type="component" value="Chromosome 9"/>
</dbReference>
<feature type="compositionally biased region" description="Basic and acidic residues" evidence="1">
    <location>
        <begin position="92"/>
        <end position="116"/>
    </location>
</feature>
<dbReference type="EMBL" id="CM010723">
    <property type="protein sequence ID" value="RZC76979.1"/>
    <property type="molecule type" value="Genomic_DNA"/>
</dbReference>
<sequence>MTMKRYFNPNSNVLFVVMLLVMSLVLVPAVKESYGADRKLKLTVHERMFSLPDSEDNGGENHGGIHRVGMMVIKNSRRSLMAVNNGIDTDTDQARGNHHSNEMKSWDQKHPRPNND</sequence>
<accession>A0A4Y7KYG4</accession>
<feature type="region of interest" description="Disordered" evidence="1">
    <location>
        <begin position="84"/>
        <end position="116"/>
    </location>
</feature>
<dbReference type="Gramene" id="RZC76979">
    <property type="protein sequence ID" value="RZC76979"/>
    <property type="gene ID" value="C5167_001109"/>
</dbReference>
<gene>
    <name evidence="3" type="ORF">C5167_001109</name>
</gene>